<dbReference type="EMBL" id="JPVP01000040">
    <property type="protein sequence ID" value="KGR88394.1"/>
    <property type="molecule type" value="Genomic_DNA"/>
</dbReference>
<evidence type="ECO:0000256" key="1">
    <source>
        <dbReference type="ARBA" id="ARBA00001913"/>
    </source>
</evidence>
<dbReference type="PROSITE" id="PS51892">
    <property type="entry name" value="SUBTILASE"/>
    <property type="match status" value="1"/>
</dbReference>
<dbReference type="PROSITE" id="PS00136">
    <property type="entry name" value="SUBTILASE_ASP"/>
    <property type="match status" value="1"/>
</dbReference>
<dbReference type="GO" id="GO:0006508">
    <property type="term" value="P:proteolysis"/>
    <property type="evidence" value="ECO:0007669"/>
    <property type="project" value="UniProtKB-KW"/>
</dbReference>
<dbReference type="GO" id="GO:0005576">
    <property type="term" value="C:extracellular region"/>
    <property type="evidence" value="ECO:0007669"/>
    <property type="project" value="UniProtKB-SubCell"/>
</dbReference>
<dbReference type="AlphaFoldDB" id="A0A0A3IUG5"/>
<evidence type="ECO:0000259" key="12">
    <source>
        <dbReference type="Pfam" id="PF00082"/>
    </source>
</evidence>
<evidence type="ECO:0000256" key="5">
    <source>
        <dbReference type="ARBA" id="ARBA00022670"/>
    </source>
</evidence>
<comment type="subcellular location">
    <subcellularLocation>
        <location evidence="2">Secreted</location>
    </subcellularLocation>
</comment>
<dbReference type="PRINTS" id="PR00723">
    <property type="entry name" value="SUBTILISIN"/>
</dbReference>
<evidence type="ECO:0000256" key="2">
    <source>
        <dbReference type="ARBA" id="ARBA00004613"/>
    </source>
</evidence>
<feature type="active site" description="Charge relay system" evidence="9 10">
    <location>
        <position position="455"/>
    </location>
</feature>
<dbReference type="Gene3D" id="3.40.50.200">
    <property type="entry name" value="Peptidase S8/S53 domain"/>
    <property type="match status" value="2"/>
</dbReference>
<dbReference type="SUPFAM" id="SSF52743">
    <property type="entry name" value="Subtilisin-like"/>
    <property type="match status" value="1"/>
</dbReference>
<accession>A0A0A3IUG5</accession>
<dbReference type="InterPro" id="IPR015500">
    <property type="entry name" value="Peptidase_S8_subtilisin-rel"/>
</dbReference>
<dbReference type="InterPro" id="IPR050131">
    <property type="entry name" value="Peptidase_S8_subtilisin-like"/>
</dbReference>
<dbReference type="eggNOG" id="COG1404">
    <property type="taxonomic scope" value="Bacteria"/>
</dbReference>
<dbReference type="InterPro" id="IPR023827">
    <property type="entry name" value="Peptidase_S8_Asp-AS"/>
</dbReference>
<evidence type="ECO:0000256" key="3">
    <source>
        <dbReference type="ARBA" id="ARBA00011073"/>
    </source>
</evidence>
<dbReference type="InterPro" id="IPR023828">
    <property type="entry name" value="Peptidase_S8_Ser-AS"/>
</dbReference>
<keyword evidence="14" id="KW-1185">Reference proteome</keyword>
<dbReference type="PANTHER" id="PTHR43806">
    <property type="entry name" value="PEPTIDASE S8"/>
    <property type="match status" value="1"/>
</dbReference>
<comment type="cofactor">
    <cofactor evidence="1">
        <name>Ca(2+)</name>
        <dbReference type="ChEBI" id="CHEBI:29108"/>
    </cofactor>
</comment>
<evidence type="ECO:0000256" key="8">
    <source>
        <dbReference type="ARBA" id="ARBA00022837"/>
    </source>
</evidence>
<feature type="active site" description="Charge relay system" evidence="9 10">
    <location>
        <position position="101"/>
    </location>
</feature>
<dbReference type="RefSeq" id="WP_052124681.1">
    <property type="nucleotide sequence ID" value="NZ_AVCX01000023.1"/>
</dbReference>
<reference evidence="13 14" key="1">
    <citation type="submission" date="2014-02" db="EMBL/GenBank/DDBJ databases">
        <title>Draft genome sequence of Lysinibacillus odysseyi NBRC 100172.</title>
        <authorList>
            <person name="Zhang F."/>
            <person name="Wang G."/>
            <person name="Zhang L."/>
        </authorList>
    </citation>
    <scope>NUCLEOTIDE SEQUENCE [LARGE SCALE GENOMIC DNA]</scope>
    <source>
        <strain evidence="13 14">NBRC 100172</strain>
    </source>
</reference>
<keyword evidence="6 10" id="KW-0378">Hydrolase</keyword>
<name>A0A0A3IUG5_9BACI</name>
<evidence type="ECO:0000313" key="13">
    <source>
        <dbReference type="EMBL" id="KGR88394.1"/>
    </source>
</evidence>
<protein>
    <recommendedName>
        <fullName evidence="12">Peptidase S8/S53 domain-containing protein</fullName>
    </recommendedName>
</protein>
<evidence type="ECO:0000313" key="14">
    <source>
        <dbReference type="Proteomes" id="UP000030437"/>
    </source>
</evidence>
<dbReference type="STRING" id="1220589.CD32_01660"/>
<dbReference type="InterPro" id="IPR036852">
    <property type="entry name" value="Peptidase_S8/S53_dom_sf"/>
</dbReference>
<comment type="similarity">
    <text evidence="3 10 11">Belongs to the peptidase S8 family.</text>
</comment>
<dbReference type="PROSITE" id="PS00138">
    <property type="entry name" value="SUBTILASE_SER"/>
    <property type="match status" value="1"/>
</dbReference>
<proteinExistence type="inferred from homology"/>
<dbReference type="Pfam" id="PF00082">
    <property type="entry name" value="Peptidase_S8"/>
    <property type="match status" value="1"/>
</dbReference>
<evidence type="ECO:0000256" key="10">
    <source>
        <dbReference type="PROSITE-ProRule" id="PRU01240"/>
    </source>
</evidence>
<keyword evidence="7 10" id="KW-0720">Serine protease</keyword>
<gene>
    <name evidence="13" type="ORF">CD32_01660</name>
</gene>
<dbReference type="PANTHER" id="PTHR43806:SF11">
    <property type="entry name" value="CEREVISIN-RELATED"/>
    <property type="match status" value="1"/>
</dbReference>
<keyword evidence="5 10" id="KW-0645">Protease</keyword>
<feature type="active site" description="Charge relay system" evidence="9 10">
    <location>
        <position position="141"/>
    </location>
</feature>
<comment type="caution">
    <text evidence="13">The sequence shown here is derived from an EMBL/GenBank/DDBJ whole genome shotgun (WGS) entry which is preliminary data.</text>
</comment>
<dbReference type="PROSITE" id="PS00137">
    <property type="entry name" value="SUBTILASE_HIS"/>
    <property type="match status" value="1"/>
</dbReference>
<evidence type="ECO:0000256" key="7">
    <source>
        <dbReference type="ARBA" id="ARBA00022825"/>
    </source>
</evidence>
<dbReference type="InterPro" id="IPR022398">
    <property type="entry name" value="Peptidase_S8_His-AS"/>
</dbReference>
<keyword evidence="4" id="KW-0964">Secreted</keyword>
<dbReference type="InterPro" id="IPR000209">
    <property type="entry name" value="Peptidase_S8/S53_dom"/>
</dbReference>
<evidence type="ECO:0000256" key="9">
    <source>
        <dbReference type="PIRSR" id="PIRSR615500-1"/>
    </source>
</evidence>
<sequence>MKQYIVEFNNILDNKQKLEVLNDAGAEHIGNVFANFELVKCSDEVANALKQHEKIISVEVNGQAEKNDTESPDFPMQFINTVANAHNKGYKGNGVVVAVIDSGIDYEHDDLQFPIYKCARILNSAIKSTGVLADVKDLGGHGTAVASVIAMQDNGFGYVGSAPNAKMIIIKATNTDDGGSMEYADMAKSIIWAVDNGAHVINISYSQPTTNSAVGAACQYAYDKNVVVVASAGNNGYDLTFSGSLTSQENVNLWKDYPGVFVISALRKRENYNGKMLADMPSEYYQYPYRLIYFSSNTKYRLLLSDKPISMRPATNAESKFKLFLEGYNAILEYTPNISNKWEVYRSRTSQEYSLHFANDPTPTYPDIKLSNHDIIDARDGNNSVWFASNLFDDFKAAVVERFYDSLPDYTDSLKNIYKAPFSSFGQGIDFAAPGYFNLAVKDTKDTYRYGNGTSYSAPYVAGMLALIKQRYPSLRVDDLYKLLKDNALTVDNGNSNYYGNGLATMPDLSKQLVTKFYYRGQKIKLADFLTI</sequence>
<keyword evidence="8" id="KW-0106">Calcium</keyword>
<dbReference type="GO" id="GO:0004252">
    <property type="term" value="F:serine-type endopeptidase activity"/>
    <property type="evidence" value="ECO:0007669"/>
    <property type="project" value="UniProtKB-UniRule"/>
</dbReference>
<organism evidence="13 14">
    <name type="scientific">Lysinibacillus odysseyi 34hs-1 = NBRC 100172</name>
    <dbReference type="NCBI Taxonomy" id="1220589"/>
    <lineage>
        <taxon>Bacteria</taxon>
        <taxon>Bacillati</taxon>
        <taxon>Bacillota</taxon>
        <taxon>Bacilli</taxon>
        <taxon>Bacillales</taxon>
        <taxon>Bacillaceae</taxon>
        <taxon>Lysinibacillus</taxon>
    </lineage>
</organism>
<dbReference type="Proteomes" id="UP000030437">
    <property type="component" value="Unassembled WGS sequence"/>
</dbReference>
<evidence type="ECO:0000256" key="6">
    <source>
        <dbReference type="ARBA" id="ARBA00022801"/>
    </source>
</evidence>
<evidence type="ECO:0000256" key="11">
    <source>
        <dbReference type="RuleBase" id="RU003355"/>
    </source>
</evidence>
<feature type="domain" description="Peptidase S8/S53" evidence="12">
    <location>
        <begin position="92"/>
        <end position="502"/>
    </location>
</feature>
<evidence type="ECO:0000256" key="4">
    <source>
        <dbReference type="ARBA" id="ARBA00022525"/>
    </source>
</evidence>